<name>A0ACC3DUX6_9PEZI</name>
<dbReference type="EMBL" id="JAWDJW010000482">
    <property type="protein sequence ID" value="KAK3080609.1"/>
    <property type="molecule type" value="Genomic_DNA"/>
</dbReference>
<reference evidence="1" key="1">
    <citation type="submission" date="2024-09" db="EMBL/GenBank/DDBJ databases">
        <title>Black Yeasts Isolated from many extreme environments.</title>
        <authorList>
            <person name="Coleine C."/>
            <person name="Stajich J.E."/>
            <person name="Selbmann L."/>
        </authorList>
    </citation>
    <scope>NUCLEOTIDE SEQUENCE</scope>
    <source>
        <strain evidence="1">CCFEE 5737</strain>
    </source>
</reference>
<comment type="caution">
    <text evidence="1">The sequence shown here is derived from an EMBL/GenBank/DDBJ whole genome shotgun (WGS) entry which is preliminary data.</text>
</comment>
<gene>
    <name evidence="1" type="ORF">LTS18_014822</name>
</gene>
<proteinExistence type="predicted"/>
<sequence>MRNAGQPKQFTPSSKRSHPFTAPSMASTSTSVPELTFANPQYRSATPISKFRSRIRRLLTRRQPPPSLSAYSRRGLPSVTQTCHLCHLPLEVLSLIDEYLPPSSRQALRCISTYVRTLLGTDIEGMHPSRYIWQAGESERKAFREMMARDRKGRAYTQFLRECAREVHEEREQPKEVLCGGCQTRHEKKYFSPAQLAKKPEERVCRGREGRVRICEHWSLDFEELMVVKRTGVSRYCNHADHVQEDQTARPALGNVSKRFKPVLTTYICVLTMPREMIVPPWQVVSEALKVELLPCPHMKVHDADMSKQIRCLGKHLCSDRGRPHSKGDAMAARIRCKTKGCDAEVRLHRYRASEGRDEDEIWLRRKRTLGKLKAPLDACWLTAIE</sequence>
<dbReference type="Proteomes" id="UP001186974">
    <property type="component" value="Unassembled WGS sequence"/>
</dbReference>
<keyword evidence="2" id="KW-1185">Reference proteome</keyword>
<accession>A0ACC3DUX6</accession>
<protein>
    <submittedName>
        <fullName evidence="1">Uncharacterized protein</fullName>
    </submittedName>
</protein>
<evidence type="ECO:0000313" key="1">
    <source>
        <dbReference type="EMBL" id="KAK3080609.1"/>
    </source>
</evidence>
<evidence type="ECO:0000313" key="2">
    <source>
        <dbReference type="Proteomes" id="UP001186974"/>
    </source>
</evidence>
<organism evidence="1 2">
    <name type="scientific">Coniosporium uncinatum</name>
    <dbReference type="NCBI Taxonomy" id="93489"/>
    <lineage>
        <taxon>Eukaryota</taxon>
        <taxon>Fungi</taxon>
        <taxon>Dikarya</taxon>
        <taxon>Ascomycota</taxon>
        <taxon>Pezizomycotina</taxon>
        <taxon>Dothideomycetes</taxon>
        <taxon>Dothideomycetes incertae sedis</taxon>
        <taxon>Coniosporium</taxon>
    </lineage>
</organism>